<proteinExistence type="predicted"/>
<feature type="region of interest" description="Disordered" evidence="1">
    <location>
        <begin position="1"/>
        <end position="88"/>
    </location>
</feature>
<gene>
    <name evidence="2" type="ORF">MRATA1EN1_LOCUS13393</name>
</gene>
<evidence type="ECO:0000313" key="3">
    <source>
        <dbReference type="Proteomes" id="UP001176941"/>
    </source>
</evidence>
<protein>
    <submittedName>
        <fullName evidence="2">Uncharacterized protein</fullName>
    </submittedName>
</protein>
<name>A0ABN8YWZ8_RANTA</name>
<dbReference type="EMBL" id="OX459959">
    <property type="protein sequence ID" value="CAI9164431.1"/>
    <property type="molecule type" value="Genomic_DNA"/>
</dbReference>
<keyword evidence="3" id="KW-1185">Reference proteome</keyword>
<evidence type="ECO:0000313" key="2">
    <source>
        <dbReference type="EMBL" id="CAI9164431.1"/>
    </source>
</evidence>
<sequence>MSPNREPRGDRDRDRGGAGSADQPCPSVCGRAEEEPTLSPSCFPFSRSASPPKKGGRKQGGSQGGSLSPGRPRACPRGVLPRPRVTHHSSCHIELQMLLP</sequence>
<reference evidence="2" key="1">
    <citation type="submission" date="2023-04" db="EMBL/GenBank/DDBJ databases">
        <authorList>
            <consortium name="ELIXIR-Norway"/>
        </authorList>
    </citation>
    <scope>NUCLEOTIDE SEQUENCE [LARGE SCALE GENOMIC DNA]</scope>
</reference>
<feature type="compositionally biased region" description="Basic and acidic residues" evidence="1">
    <location>
        <begin position="1"/>
        <end position="16"/>
    </location>
</feature>
<dbReference type="Proteomes" id="UP001176941">
    <property type="component" value="Chromosome 23"/>
</dbReference>
<evidence type="ECO:0000256" key="1">
    <source>
        <dbReference type="SAM" id="MobiDB-lite"/>
    </source>
</evidence>
<accession>A0ABN8YWZ8</accession>
<organism evidence="2 3">
    <name type="scientific">Rangifer tarandus platyrhynchus</name>
    <name type="common">Svalbard reindeer</name>
    <dbReference type="NCBI Taxonomy" id="3082113"/>
    <lineage>
        <taxon>Eukaryota</taxon>
        <taxon>Metazoa</taxon>
        <taxon>Chordata</taxon>
        <taxon>Craniata</taxon>
        <taxon>Vertebrata</taxon>
        <taxon>Euteleostomi</taxon>
        <taxon>Mammalia</taxon>
        <taxon>Eutheria</taxon>
        <taxon>Laurasiatheria</taxon>
        <taxon>Artiodactyla</taxon>
        <taxon>Ruminantia</taxon>
        <taxon>Pecora</taxon>
        <taxon>Cervidae</taxon>
        <taxon>Odocoileinae</taxon>
        <taxon>Rangifer</taxon>
    </lineage>
</organism>